<dbReference type="GO" id="GO:0030295">
    <property type="term" value="F:protein kinase activator activity"/>
    <property type="evidence" value="ECO:0007669"/>
    <property type="project" value="TreeGrafter"/>
</dbReference>
<evidence type="ECO:0000256" key="6">
    <source>
        <dbReference type="SAM" id="Coils"/>
    </source>
</evidence>
<dbReference type="PROSITE" id="PS50109">
    <property type="entry name" value="HIS_KIN"/>
    <property type="match status" value="1"/>
</dbReference>
<dbReference type="PANTHER" id="PTHR42878:SF15">
    <property type="entry name" value="BACTERIOPHYTOCHROME"/>
    <property type="match status" value="1"/>
</dbReference>
<dbReference type="Gene3D" id="3.30.450.20">
    <property type="entry name" value="PAS domain"/>
    <property type="match status" value="1"/>
</dbReference>
<gene>
    <name evidence="8" type="ORF">CVO96_18510</name>
</gene>
<dbReference type="SUPFAM" id="SSF55781">
    <property type="entry name" value="GAF domain-like"/>
    <property type="match status" value="1"/>
</dbReference>
<dbReference type="FunFam" id="3.30.565.10:FF:000006">
    <property type="entry name" value="Sensor histidine kinase WalK"/>
    <property type="match status" value="1"/>
</dbReference>
<dbReference type="AlphaFoldDB" id="A0A2K3USD3"/>
<organism evidence="8 9">
    <name type="scientific">Deinococcus koreensis</name>
    <dbReference type="NCBI Taxonomy" id="2054903"/>
    <lineage>
        <taxon>Bacteria</taxon>
        <taxon>Thermotogati</taxon>
        <taxon>Deinococcota</taxon>
        <taxon>Deinococci</taxon>
        <taxon>Deinococcales</taxon>
        <taxon>Deinococcaceae</taxon>
        <taxon>Deinococcus</taxon>
    </lineage>
</organism>
<dbReference type="InterPro" id="IPR029016">
    <property type="entry name" value="GAF-like_dom_sf"/>
</dbReference>
<dbReference type="InterPro" id="IPR036890">
    <property type="entry name" value="HATPase_C_sf"/>
</dbReference>
<dbReference type="PRINTS" id="PR00344">
    <property type="entry name" value="BCTRLSENSOR"/>
</dbReference>
<dbReference type="InterPro" id="IPR005467">
    <property type="entry name" value="His_kinase_dom"/>
</dbReference>
<evidence type="ECO:0000256" key="5">
    <source>
        <dbReference type="ARBA" id="ARBA00022777"/>
    </source>
</evidence>
<sequence>MLDFPLSSDRLFPGTSELAGLMRGLDWSATALGPPAGWPVSLRTMVGVVLGSPWPMIVLWGRELVQLYNDPYRDLMGAKHPAGLGQPTQECWPEVWDFNAPLYEGVQERGESFEFTDQPLVITRHGVEETAYFTLCFSPIYDQARVGGVLVAVQETTARVLAERSLSESTEQLQRRREEVEIRNQALEAFAHLTRELSFETDRLALIQRAQQIVLGLLPAGHALYYEMEHGRWRCRSQVGDLGDERLQAVVDGGLDYTAVDVLRPFTTLQAWYQDQHLPGGDTPADVIRPVGTAASIPVLVGGQPIGVFCVGLFEQRTWTSVDRAVLDTAMFSLTLALERASSVARIADERHKLEVANEDLEAFAYSVSHDLRTPIRHIQGFSQMLRKSLGSRLDDASGRYLQVMDESAGRMNSLIDAMLDLSRTSRQPLDLQPVDLEALAHTVRSELEPEMQGRQVEWFLGPLPLVSGDADLLRQVLLNLFSNALKYTRSRALTRIEVWADERPDSWVITVRDNGVGFDERYKSRLFGVFQRLHREDEFEGTGVGLANVRRIILRHGGRVSAESRLGEGASFCCTLPKVH</sequence>
<dbReference type="Proteomes" id="UP000236379">
    <property type="component" value="Unassembled WGS sequence"/>
</dbReference>
<dbReference type="CDD" id="cd00082">
    <property type="entry name" value="HisKA"/>
    <property type="match status" value="1"/>
</dbReference>
<evidence type="ECO:0000259" key="7">
    <source>
        <dbReference type="PROSITE" id="PS50109"/>
    </source>
</evidence>
<evidence type="ECO:0000313" key="8">
    <source>
        <dbReference type="EMBL" id="PNY79434.1"/>
    </source>
</evidence>
<dbReference type="InterPro" id="IPR050351">
    <property type="entry name" value="BphY/WalK/GraS-like"/>
</dbReference>
<dbReference type="Pfam" id="PF00512">
    <property type="entry name" value="HisKA"/>
    <property type="match status" value="1"/>
</dbReference>
<evidence type="ECO:0000256" key="4">
    <source>
        <dbReference type="ARBA" id="ARBA00022679"/>
    </source>
</evidence>
<dbReference type="Pfam" id="PF02518">
    <property type="entry name" value="HATPase_c"/>
    <property type="match status" value="1"/>
</dbReference>
<dbReference type="RefSeq" id="WP_103313947.1">
    <property type="nucleotide sequence ID" value="NZ_PPPD01000003.1"/>
</dbReference>
<dbReference type="PANTHER" id="PTHR42878">
    <property type="entry name" value="TWO-COMPONENT HISTIDINE KINASE"/>
    <property type="match status" value="1"/>
</dbReference>
<dbReference type="InterPro" id="IPR003661">
    <property type="entry name" value="HisK_dim/P_dom"/>
</dbReference>
<evidence type="ECO:0000256" key="1">
    <source>
        <dbReference type="ARBA" id="ARBA00000085"/>
    </source>
</evidence>
<proteinExistence type="predicted"/>
<dbReference type="EMBL" id="PPPD01000003">
    <property type="protein sequence ID" value="PNY79434.1"/>
    <property type="molecule type" value="Genomic_DNA"/>
</dbReference>
<evidence type="ECO:0000313" key="9">
    <source>
        <dbReference type="Proteomes" id="UP000236379"/>
    </source>
</evidence>
<keyword evidence="3" id="KW-0597">Phosphoprotein</keyword>
<evidence type="ECO:0000256" key="2">
    <source>
        <dbReference type="ARBA" id="ARBA00012438"/>
    </source>
</evidence>
<dbReference type="GO" id="GO:0007234">
    <property type="term" value="P:osmosensory signaling via phosphorelay pathway"/>
    <property type="evidence" value="ECO:0007669"/>
    <property type="project" value="TreeGrafter"/>
</dbReference>
<dbReference type="Gene3D" id="3.30.565.10">
    <property type="entry name" value="Histidine kinase-like ATPase, C-terminal domain"/>
    <property type="match status" value="1"/>
</dbReference>
<comment type="caution">
    <text evidence="8">The sequence shown here is derived from an EMBL/GenBank/DDBJ whole genome shotgun (WGS) entry which is preliminary data.</text>
</comment>
<feature type="domain" description="Histidine kinase" evidence="7">
    <location>
        <begin position="367"/>
        <end position="581"/>
    </location>
</feature>
<reference evidence="8 9" key="1">
    <citation type="submission" date="2018-01" db="EMBL/GenBank/DDBJ databases">
        <title>Deinococcus koreensis sp. nov., a radiation-resistant bacterium isolated from river water.</title>
        <authorList>
            <person name="Choi A."/>
        </authorList>
    </citation>
    <scope>NUCLEOTIDE SEQUENCE [LARGE SCALE GENOMIC DNA]</scope>
    <source>
        <strain evidence="8 9">SJW1-2</strain>
    </source>
</reference>
<keyword evidence="9" id="KW-1185">Reference proteome</keyword>
<dbReference type="InterPro" id="IPR004358">
    <property type="entry name" value="Sig_transdc_His_kin-like_C"/>
</dbReference>
<protein>
    <recommendedName>
        <fullName evidence="2">histidine kinase</fullName>
        <ecNumber evidence="2">2.7.13.3</ecNumber>
    </recommendedName>
</protein>
<name>A0A2K3USD3_9DEIO</name>
<dbReference type="GO" id="GO:0000155">
    <property type="term" value="F:phosphorelay sensor kinase activity"/>
    <property type="evidence" value="ECO:0007669"/>
    <property type="project" value="InterPro"/>
</dbReference>
<keyword evidence="5 8" id="KW-0418">Kinase</keyword>
<feature type="coiled-coil region" evidence="6">
    <location>
        <begin position="163"/>
        <end position="190"/>
    </location>
</feature>
<accession>A0A2K3USD3</accession>
<dbReference type="InterPro" id="IPR036097">
    <property type="entry name" value="HisK_dim/P_sf"/>
</dbReference>
<dbReference type="GO" id="GO:0000156">
    <property type="term" value="F:phosphorelay response regulator activity"/>
    <property type="evidence" value="ECO:0007669"/>
    <property type="project" value="TreeGrafter"/>
</dbReference>
<dbReference type="Gene3D" id="3.30.450.40">
    <property type="match status" value="1"/>
</dbReference>
<keyword evidence="4" id="KW-0808">Transferase</keyword>
<dbReference type="OrthoDB" id="5523050at2"/>
<dbReference type="SUPFAM" id="SSF47384">
    <property type="entry name" value="Homodimeric domain of signal transducing histidine kinase"/>
    <property type="match status" value="1"/>
</dbReference>
<comment type="catalytic activity">
    <reaction evidence="1">
        <text>ATP + protein L-histidine = ADP + protein N-phospho-L-histidine.</text>
        <dbReference type="EC" id="2.7.13.3"/>
    </reaction>
</comment>
<dbReference type="InterPro" id="IPR003594">
    <property type="entry name" value="HATPase_dom"/>
</dbReference>
<keyword evidence="6" id="KW-0175">Coiled coil</keyword>
<dbReference type="EC" id="2.7.13.3" evidence="2"/>
<dbReference type="SMART" id="SM00388">
    <property type="entry name" value="HisKA"/>
    <property type="match status" value="1"/>
</dbReference>
<dbReference type="SMART" id="SM00387">
    <property type="entry name" value="HATPase_c"/>
    <property type="match status" value="1"/>
</dbReference>
<evidence type="ECO:0000256" key="3">
    <source>
        <dbReference type="ARBA" id="ARBA00022553"/>
    </source>
</evidence>
<dbReference type="Gene3D" id="1.10.287.130">
    <property type="match status" value="1"/>
</dbReference>
<dbReference type="SUPFAM" id="SSF55874">
    <property type="entry name" value="ATPase domain of HSP90 chaperone/DNA topoisomerase II/histidine kinase"/>
    <property type="match status" value="1"/>
</dbReference>